<dbReference type="SUPFAM" id="SSF53335">
    <property type="entry name" value="S-adenosyl-L-methionine-dependent methyltransferases"/>
    <property type="match status" value="1"/>
</dbReference>
<evidence type="ECO:0008006" key="6">
    <source>
        <dbReference type="Google" id="ProtNLM"/>
    </source>
</evidence>
<dbReference type="InterPro" id="IPR001525">
    <property type="entry name" value="C5_MeTfrase"/>
</dbReference>
<dbReference type="AlphaFoldDB" id="A0A499VB70"/>
<dbReference type="Pfam" id="PF00145">
    <property type="entry name" value="DNA_methylase"/>
    <property type="match status" value="1"/>
</dbReference>
<keyword evidence="1" id="KW-0489">Methyltransferase</keyword>
<sequence>MTKPTAIDLFAGAGGATQGLTGAGFSVLAAVEIDSDAAATHAKNHPGSHLWETDIRLLPASKVRKQLDLAPGELALLKTCPPVRGSRLLRPARV</sequence>
<dbReference type="InterPro" id="IPR029063">
    <property type="entry name" value="SAM-dependent_MTases_sf"/>
</dbReference>
<dbReference type="GO" id="GO:0008168">
    <property type="term" value="F:methyltransferase activity"/>
    <property type="evidence" value="ECO:0007669"/>
    <property type="project" value="UniProtKB-KW"/>
</dbReference>
<proteinExistence type="predicted"/>
<keyword evidence="2" id="KW-0808">Transferase</keyword>
<evidence type="ECO:0000256" key="3">
    <source>
        <dbReference type="ARBA" id="ARBA00022747"/>
    </source>
</evidence>
<dbReference type="Proteomes" id="UP000463951">
    <property type="component" value="Chromosome"/>
</dbReference>
<protein>
    <recommendedName>
        <fullName evidence="6">DNA (cytosine-5-)-methyltransferase</fullName>
    </recommendedName>
</protein>
<organism evidence="4 5">
    <name type="scientific">Streptomyces antimycoticus</name>
    <dbReference type="NCBI Taxonomy" id="68175"/>
    <lineage>
        <taxon>Bacteria</taxon>
        <taxon>Bacillati</taxon>
        <taxon>Actinomycetota</taxon>
        <taxon>Actinomycetes</taxon>
        <taxon>Kitasatosporales</taxon>
        <taxon>Streptomycetaceae</taxon>
        <taxon>Streptomyces</taxon>
        <taxon>Streptomyces violaceusniger group</taxon>
    </lineage>
</organism>
<reference evidence="4 5" key="1">
    <citation type="journal article" date="2020" name="Int. J. Syst. Evol. Microbiol.">
        <title>Reclassification of Streptomyces castelarensis and Streptomyces sporoclivatus as later heterotypic synonyms of Streptomyces antimycoticus.</title>
        <authorList>
            <person name="Komaki H."/>
            <person name="Tamura T."/>
        </authorList>
    </citation>
    <scope>NUCLEOTIDE SEQUENCE [LARGE SCALE GENOMIC DNA]</scope>
    <source>
        <strain evidence="4 5">NBRC 100767</strain>
    </source>
</reference>
<evidence type="ECO:0000313" key="5">
    <source>
        <dbReference type="Proteomes" id="UP000463951"/>
    </source>
</evidence>
<dbReference type="GO" id="GO:0032259">
    <property type="term" value="P:methylation"/>
    <property type="evidence" value="ECO:0007669"/>
    <property type="project" value="UniProtKB-KW"/>
</dbReference>
<dbReference type="Gene3D" id="3.40.50.150">
    <property type="entry name" value="Vaccinia Virus protein VP39"/>
    <property type="match status" value="1"/>
</dbReference>
<evidence type="ECO:0000256" key="1">
    <source>
        <dbReference type="ARBA" id="ARBA00022603"/>
    </source>
</evidence>
<dbReference type="GO" id="GO:0009307">
    <property type="term" value="P:DNA restriction-modification system"/>
    <property type="evidence" value="ECO:0007669"/>
    <property type="project" value="UniProtKB-KW"/>
</dbReference>
<name>A0A499VB70_9ACTN</name>
<evidence type="ECO:0000313" key="4">
    <source>
        <dbReference type="EMBL" id="BBJ43387.1"/>
    </source>
</evidence>
<accession>A0A499VB70</accession>
<evidence type="ECO:0000256" key="2">
    <source>
        <dbReference type="ARBA" id="ARBA00022679"/>
    </source>
</evidence>
<dbReference type="EMBL" id="AP019620">
    <property type="protein sequence ID" value="BBJ43387.1"/>
    <property type="molecule type" value="Genomic_DNA"/>
</dbReference>
<gene>
    <name evidence="4" type="ORF">SSPO_061050</name>
</gene>
<keyword evidence="3" id="KW-0680">Restriction system</keyword>